<reference evidence="8 9" key="1">
    <citation type="submission" date="2018-09" db="EMBL/GenBank/DDBJ databases">
        <title>Genome sequencing of strain 6GH32-13.</title>
        <authorList>
            <person name="Weon H.-Y."/>
            <person name="Heo J."/>
            <person name="Kwon S.-W."/>
        </authorList>
    </citation>
    <scope>NUCLEOTIDE SEQUENCE [LARGE SCALE GENOMIC DNA]</scope>
    <source>
        <strain evidence="8 9">5GH32-13</strain>
    </source>
</reference>
<gene>
    <name evidence="8" type="ORF">D3H65_03615</name>
</gene>
<evidence type="ECO:0000256" key="5">
    <source>
        <dbReference type="ARBA" id="ARBA00023237"/>
    </source>
</evidence>
<protein>
    <submittedName>
        <fullName evidence="8">RagB/SusD family nutrient uptake outer membrane protein</fullName>
    </submittedName>
</protein>
<dbReference type="KEGG" id="pseg:D3H65_03615"/>
<feature type="domain" description="SusD-like N-terminal" evidence="7">
    <location>
        <begin position="22"/>
        <end position="240"/>
    </location>
</feature>
<dbReference type="EMBL" id="CP032157">
    <property type="protein sequence ID" value="AXY73113.1"/>
    <property type="molecule type" value="Genomic_DNA"/>
</dbReference>
<dbReference type="SUPFAM" id="SSF48452">
    <property type="entry name" value="TPR-like"/>
    <property type="match status" value="1"/>
</dbReference>
<comment type="subcellular location">
    <subcellularLocation>
        <location evidence="1">Cell outer membrane</location>
    </subcellularLocation>
</comment>
<sequence>MNTLYKIIWGMLLVTGFTGCSKYLEEKSQDEVKPSTVAELQQILMGEVYPAGSAQPSFHAYLDMMTDDVSSNFNPSKYAPDAYKRYEPIYTWRDDMFERVEAAKPIDAIDTYEHYYHRIMGCNVVLDMIDAVRGDHDGRENVRGQALAMRSYFYFMLVNLYGQPYNAPGIDIHTSAGVELILTSVVGDAYPVRSSVAKIYEQVEADLLKAMPLLEQYGTNNSKYRATDVFVYNLLSRLYLYMEKWEEAKKYATLGLGRNAGLLRLASISKPYWDNEAPATNVYNLNSPELIWAGYGSTNEYKGMKLIPTGVPVFQVSPDLQSKYEYNANSTTNRGDLRLRFFHAWEYEDQCCWTIPYIMTGGKESSKQTSSEPTKGMRVAELYLNRAESNIQLYLKNNDESLRTAALEDLNFLRFYRYDTRNVAYTPVNFSGQALLNFYRDERRRELSFEDHRWFDLRRYGMPEIHHKLQTTAGQAPVDYVLAKGDKRYVLPFRRSVLAKNPALVPNP</sequence>
<evidence type="ECO:0000259" key="7">
    <source>
        <dbReference type="Pfam" id="PF14322"/>
    </source>
</evidence>
<proteinExistence type="inferred from homology"/>
<dbReference type="Gene3D" id="1.25.40.390">
    <property type="match status" value="1"/>
</dbReference>
<dbReference type="AlphaFoldDB" id="A0A3B7MII1"/>
<evidence type="ECO:0000256" key="3">
    <source>
        <dbReference type="ARBA" id="ARBA00022729"/>
    </source>
</evidence>
<dbReference type="OrthoDB" id="1094477at2"/>
<dbReference type="PROSITE" id="PS51257">
    <property type="entry name" value="PROKAR_LIPOPROTEIN"/>
    <property type="match status" value="1"/>
</dbReference>
<dbReference type="InterPro" id="IPR033985">
    <property type="entry name" value="SusD-like_N"/>
</dbReference>
<dbReference type="Pfam" id="PF07980">
    <property type="entry name" value="SusD_RagB"/>
    <property type="match status" value="1"/>
</dbReference>
<evidence type="ECO:0000259" key="6">
    <source>
        <dbReference type="Pfam" id="PF07980"/>
    </source>
</evidence>
<accession>A0A3B7MII1</accession>
<evidence type="ECO:0000313" key="8">
    <source>
        <dbReference type="EMBL" id="AXY73113.1"/>
    </source>
</evidence>
<keyword evidence="4" id="KW-0472">Membrane</keyword>
<dbReference type="Pfam" id="PF14322">
    <property type="entry name" value="SusD-like_3"/>
    <property type="match status" value="1"/>
</dbReference>
<evidence type="ECO:0000256" key="1">
    <source>
        <dbReference type="ARBA" id="ARBA00004442"/>
    </source>
</evidence>
<organism evidence="8 9">
    <name type="scientific">Paraflavitalea soli</name>
    <dbReference type="NCBI Taxonomy" id="2315862"/>
    <lineage>
        <taxon>Bacteria</taxon>
        <taxon>Pseudomonadati</taxon>
        <taxon>Bacteroidota</taxon>
        <taxon>Chitinophagia</taxon>
        <taxon>Chitinophagales</taxon>
        <taxon>Chitinophagaceae</taxon>
        <taxon>Paraflavitalea</taxon>
    </lineage>
</organism>
<dbReference type="InterPro" id="IPR011990">
    <property type="entry name" value="TPR-like_helical_dom_sf"/>
</dbReference>
<keyword evidence="3" id="KW-0732">Signal</keyword>
<evidence type="ECO:0000256" key="2">
    <source>
        <dbReference type="ARBA" id="ARBA00006275"/>
    </source>
</evidence>
<dbReference type="InterPro" id="IPR012944">
    <property type="entry name" value="SusD_RagB_dom"/>
</dbReference>
<dbReference type="GO" id="GO:0009279">
    <property type="term" value="C:cell outer membrane"/>
    <property type="evidence" value="ECO:0007669"/>
    <property type="project" value="UniProtKB-SubCell"/>
</dbReference>
<keyword evidence="5" id="KW-0998">Cell outer membrane</keyword>
<dbReference type="RefSeq" id="WP_119048951.1">
    <property type="nucleotide sequence ID" value="NZ_CP032157.1"/>
</dbReference>
<keyword evidence="9" id="KW-1185">Reference proteome</keyword>
<dbReference type="Proteomes" id="UP000263900">
    <property type="component" value="Chromosome"/>
</dbReference>
<evidence type="ECO:0000313" key="9">
    <source>
        <dbReference type="Proteomes" id="UP000263900"/>
    </source>
</evidence>
<name>A0A3B7MII1_9BACT</name>
<feature type="domain" description="RagB/SusD" evidence="6">
    <location>
        <begin position="361"/>
        <end position="508"/>
    </location>
</feature>
<evidence type="ECO:0000256" key="4">
    <source>
        <dbReference type="ARBA" id="ARBA00023136"/>
    </source>
</evidence>
<comment type="similarity">
    <text evidence="2">Belongs to the SusD family.</text>
</comment>